<evidence type="ECO:0000256" key="5">
    <source>
        <dbReference type="SAM" id="Coils"/>
    </source>
</evidence>
<proteinExistence type="predicted"/>
<feature type="domain" description="OmpR/PhoB-type" evidence="8">
    <location>
        <begin position="119"/>
        <end position="217"/>
    </location>
</feature>
<accession>E0U8S6</accession>
<dbReference type="InterPro" id="IPR036388">
    <property type="entry name" value="WH-like_DNA-bd_sf"/>
</dbReference>
<dbReference type="PANTHER" id="PTHR48111:SF15">
    <property type="entry name" value="OMPR SUBFAMILY"/>
    <property type="match status" value="1"/>
</dbReference>
<feature type="modified residue" description="Phosphohistidine" evidence="2">
    <location>
        <position position="295"/>
    </location>
</feature>
<dbReference type="SUPFAM" id="SSF47226">
    <property type="entry name" value="Histidine-containing phosphotransfer domain, HPT domain"/>
    <property type="match status" value="1"/>
</dbReference>
<keyword evidence="1 4" id="KW-0238">DNA-binding</keyword>
<sequence>MEDDPLTRTVLTQTLSNHHYNVDVAKDGKSGLQLAQTYNYDLFLLDVVVPVLDGISVCQQLRSQGLQEPIVLLTAKDSSSDQIIGLDAGADDYIIKPVNLETLMARIRALLRRKNASLSSVIEWGNLQLNLSNCEVNCENEPIHLTAKEYALLELFLVNPKRIFNRRVILERLWDIGESPGEETVSTHIKCLRQKLKNAGVSDPIETVYGLGYRLRKADEIDTSPNLSTQTKLKQKEQQTLKNKQKKVVKSTLKTWDKFKQKYQEQIEALEQLILDIEKNIGQKDLSKKAADNAHKLAGSLGVFGLHKGSRIAKKLEELLELETKIPQKNYQKLTELLTQLRKEIEQASPNPLSENPTSLSSESGIFSGLPPMSKSGELVTELSQTASILMIDDDLALAERVRIEAQTWNLNLEIATDLTVARQIILQKTPAIIILDLNFDSASEDGFTLLEELNQSRPNLPIIIFTGRESLNDRIKVARLGAKAFLHKPLAAHQILKTVTDILHENPLCSKNRVMIVDDDLLTLTTLVNLLKPLNIEVITCHNPNQFWEMLTTYHPNLLVLDLEMPQFNGLELCQVVRQDPTWNDLPILFLSIYTDEEMIQQMFAAGADDYISKQSDHTDLINHIIRRLKLS</sequence>
<dbReference type="InterPro" id="IPR036641">
    <property type="entry name" value="HPT_dom_sf"/>
</dbReference>
<dbReference type="Gene3D" id="1.20.120.160">
    <property type="entry name" value="HPT domain"/>
    <property type="match status" value="1"/>
</dbReference>
<feature type="domain" description="Response regulatory" evidence="6">
    <location>
        <begin position="514"/>
        <end position="630"/>
    </location>
</feature>
<dbReference type="KEGG" id="cyj:Cyan7822_2983"/>
<feature type="domain" description="Response regulatory" evidence="6">
    <location>
        <begin position="388"/>
        <end position="504"/>
    </location>
</feature>
<evidence type="ECO:0000256" key="2">
    <source>
        <dbReference type="PROSITE-ProRule" id="PRU00110"/>
    </source>
</evidence>
<organism evidence="9 10">
    <name type="scientific">Gloeothece verrucosa (strain PCC 7822)</name>
    <name type="common">Cyanothece sp. (strain PCC 7822)</name>
    <dbReference type="NCBI Taxonomy" id="497965"/>
    <lineage>
        <taxon>Bacteria</taxon>
        <taxon>Bacillati</taxon>
        <taxon>Cyanobacteriota</taxon>
        <taxon>Cyanophyceae</taxon>
        <taxon>Oscillatoriophycideae</taxon>
        <taxon>Chroococcales</taxon>
        <taxon>Aphanothecaceae</taxon>
        <taxon>Gloeothece</taxon>
        <taxon>Gloeothece verrucosa</taxon>
    </lineage>
</organism>
<evidence type="ECO:0000259" key="7">
    <source>
        <dbReference type="PROSITE" id="PS50894"/>
    </source>
</evidence>
<dbReference type="InterPro" id="IPR001789">
    <property type="entry name" value="Sig_transdc_resp-reg_receiver"/>
</dbReference>
<keyword evidence="10" id="KW-1185">Reference proteome</keyword>
<evidence type="ECO:0000313" key="10">
    <source>
        <dbReference type="Proteomes" id="UP000008206"/>
    </source>
</evidence>
<dbReference type="SMART" id="SM00073">
    <property type="entry name" value="HPT"/>
    <property type="match status" value="1"/>
</dbReference>
<evidence type="ECO:0000256" key="1">
    <source>
        <dbReference type="ARBA" id="ARBA00023125"/>
    </source>
</evidence>
<feature type="coiled-coil region" evidence="5">
    <location>
        <begin position="253"/>
        <end position="280"/>
    </location>
</feature>
<dbReference type="InterPro" id="IPR001867">
    <property type="entry name" value="OmpR/PhoB-type_DNA-bd"/>
</dbReference>
<dbReference type="EMBL" id="CP002198">
    <property type="protein sequence ID" value="ADN14940.1"/>
    <property type="molecule type" value="Genomic_DNA"/>
</dbReference>
<dbReference type="PROSITE" id="PS50110">
    <property type="entry name" value="RESPONSE_REGULATORY"/>
    <property type="match status" value="3"/>
</dbReference>
<feature type="modified residue" description="4-aspartylphosphate" evidence="3">
    <location>
        <position position="46"/>
    </location>
</feature>
<dbReference type="Pfam" id="PF00486">
    <property type="entry name" value="Trans_reg_C"/>
    <property type="match status" value="1"/>
</dbReference>
<feature type="domain" description="Response regulatory" evidence="6">
    <location>
        <begin position="1"/>
        <end position="111"/>
    </location>
</feature>
<dbReference type="GO" id="GO:0006355">
    <property type="term" value="P:regulation of DNA-templated transcription"/>
    <property type="evidence" value="ECO:0007669"/>
    <property type="project" value="InterPro"/>
</dbReference>
<dbReference type="Proteomes" id="UP000008206">
    <property type="component" value="Chromosome"/>
</dbReference>
<feature type="DNA-binding region" description="OmpR/PhoB-type" evidence="4">
    <location>
        <begin position="119"/>
        <end position="217"/>
    </location>
</feature>
<dbReference type="SUPFAM" id="SSF52172">
    <property type="entry name" value="CheY-like"/>
    <property type="match status" value="3"/>
</dbReference>
<dbReference type="AlphaFoldDB" id="E0U8S6"/>
<feature type="domain" description="HPt" evidence="7">
    <location>
        <begin position="255"/>
        <end position="348"/>
    </location>
</feature>
<keyword evidence="5" id="KW-0175">Coiled coil</keyword>
<name>E0U8S6_GLOV7</name>
<evidence type="ECO:0000259" key="6">
    <source>
        <dbReference type="PROSITE" id="PS50110"/>
    </source>
</evidence>
<dbReference type="CDD" id="cd00383">
    <property type="entry name" value="trans_reg_C"/>
    <property type="match status" value="1"/>
</dbReference>
<dbReference type="PROSITE" id="PS50894">
    <property type="entry name" value="HPT"/>
    <property type="match status" value="1"/>
</dbReference>
<dbReference type="PANTHER" id="PTHR48111">
    <property type="entry name" value="REGULATOR OF RPOS"/>
    <property type="match status" value="1"/>
</dbReference>
<evidence type="ECO:0000259" key="8">
    <source>
        <dbReference type="PROSITE" id="PS51755"/>
    </source>
</evidence>
<dbReference type="InterPro" id="IPR039420">
    <property type="entry name" value="WalR-like"/>
</dbReference>
<dbReference type="Pfam" id="PF01627">
    <property type="entry name" value="Hpt"/>
    <property type="match status" value="1"/>
</dbReference>
<dbReference type="InterPro" id="IPR008207">
    <property type="entry name" value="Sig_transdc_His_kin_Hpt_dom"/>
</dbReference>
<dbReference type="eggNOG" id="COG0745">
    <property type="taxonomic scope" value="Bacteria"/>
</dbReference>
<dbReference type="Gene3D" id="6.10.250.690">
    <property type="match status" value="1"/>
</dbReference>
<dbReference type="PROSITE" id="PS51755">
    <property type="entry name" value="OMPR_PHOB"/>
    <property type="match status" value="1"/>
</dbReference>
<dbReference type="Gene3D" id="1.10.10.10">
    <property type="entry name" value="Winged helix-like DNA-binding domain superfamily/Winged helix DNA-binding domain"/>
    <property type="match status" value="1"/>
</dbReference>
<dbReference type="GO" id="GO:0000976">
    <property type="term" value="F:transcription cis-regulatory region binding"/>
    <property type="evidence" value="ECO:0007669"/>
    <property type="project" value="TreeGrafter"/>
</dbReference>
<dbReference type="InterPro" id="IPR011006">
    <property type="entry name" value="CheY-like_superfamily"/>
</dbReference>
<reference evidence="10" key="1">
    <citation type="journal article" date="2011" name="MBio">
        <title>Novel metabolic attributes of the genus Cyanothece, comprising a group of unicellular nitrogen-fixing Cyanobacteria.</title>
        <authorList>
            <person name="Bandyopadhyay A."/>
            <person name="Elvitigala T."/>
            <person name="Welsh E."/>
            <person name="Stockel J."/>
            <person name="Liberton M."/>
            <person name="Min H."/>
            <person name="Sherman L.A."/>
            <person name="Pakrasi H.B."/>
        </authorList>
    </citation>
    <scope>NUCLEOTIDE SEQUENCE [LARGE SCALE GENOMIC DNA]</scope>
    <source>
        <strain evidence="10">PCC 7822</strain>
    </source>
</reference>
<dbReference type="SMART" id="SM00862">
    <property type="entry name" value="Trans_reg_C"/>
    <property type="match status" value="1"/>
</dbReference>
<evidence type="ECO:0000256" key="3">
    <source>
        <dbReference type="PROSITE-ProRule" id="PRU00169"/>
    </source>
</evidence>
<evidence type="ECO:0000256" key="4">
    <source>
        <dbReference type="PROSITE-ProRule" id="PRU01091"/>
    </source>
</evidence>
<dbReference type="GO" id="GO:0005829">
    <property type="term" value="C:cytosol"/>
    <property type="evidence" value="ECO:0007669"/>
    <property type="project" value="TreeGrafter"/>
</dbReference>
<evidence type="ECO:0000313" key="9">
    <source>
        <dbReference type="EMBL" id="ADN14940.1"/>
    </source>
</evidence>
<dbReference type="STRING" id="497965.Cyan7822_2983"/>
<dbReference type="HOGENOM" id="CLU_000445_11_38_3"/>
<protein>
    <submittedName>
        <fullName evidence="9">Multi-component transcriptional regulator, winged helix family</fullName>
    </submittedName>
</protein>
<dbReference type="eggNOG" id="COG2198">
    <property type="taxonomic scope" value="Bacteria"/>
</dbReference>
<keyword evidence="3" id="KW-0597">Phosphoprotein</keyword>
<dbReference type="CDD" id="cd00156">
    <property type="entry name" value="REC"/>
    <property type="match status" value="2"/>
</dbReference>
<gene>
    <name evidence="9" type="ordered locus">Cyan7822_2983</name>
</gene>
<feature type="modified residue" description="4-aspartylphosphate" evidence="3">
    <location>
        <position position="437"/>
    </location>
</feature>
<dbReference type="RefSeq" id="WP_013323033.1">
    <property type="nucleotide sequence ID" value="NC_014501.1"/>
</dbReference>
<dbReference type="GO" id="GO:0000156">
    <property type="term" value="F:phosphorelay response regulator activity"/>
    <property type="evidence" value="ECO:0007669"/>
    <property type="project" value="TreeGrafter"/>
</dbReference>
<dbReference type="Gene3D" id="3.40.50.2300">
    <property type="match status" value="3"/>
</dbReference>
<dbReference type="GO" id="GO:0032993">
    <property type="term" value="C:protein-DNA complex"/>
    <property type="evidence" value="ECO:0007669"/>
    <property type="project" value="TreeGrafter"/>
</dbReference>
<dbReference type="Pfam" id="PF00072">
    <property type="entry name" value="Response_reg"/>
    <property type="match status" value="3"/>
</dbReference>
<dbReference type="SMART" id="SM00448">
    <property type="entry name" value="REC"/>
    <property type="match status" value="3"/>
</dbReference>
<feature type="modified residue" description="4-aspartylphosphate" evidence="3">
    <location>
        <position position="563"/>
    </location>
</feature>